<name>A0A5P2H653_9BURK</name>
<keyword evidence="3" id="KW-0804">Transcription</keyword>
<dbReference type="RefSeq" id="WP_150373003.1">
    <property type="nucleotide sequence ID" value="NZ_CP044065.1"/>
</dbReference>
<dbReference type="NCBIfam" id="NF033788">
    <property type="entry name" value="HTH_metalloreg"/>
    <property type="match status" value="1"/>
</dbReference>
<dbReference type="PROSITE" id="PS50987">
    <property type="entry name" value="HTH_ARSR_2"/>
    <property type="match status" value="1"/>
</dbReference>
<dbReference type="GO" id="GO:0003700">
    <property type="term" value="F:DNA-binding transcription factor activity"/>
    <property type="evidence" value="ECO:0007669"/>
    <property type="project" value="InterPro"/>
</dbReference>
<evidence type="ECO:0000313" key="6">
    <source>
        <dbReference type="Proteomes" id="UP000322822"/>
    </source>
</evidence>
<dbReference type="CDD" id="cd00090">
    <property type="entry name" value="HTH_ARSR"/>
    <property type="match status" value="1"/>
</dbReference>
<dbReference type="Gene3D" id="1.10.10.10">
    <property type="entry name" value="Winged helix-like DNA-binding domain superfamily/Winged helix DNA-binding domain"/>
    <property type="match status" value="1"/>
</dbReference>
<sequence length="95" mass="10214">MDIKNAADILGALAQENRLRIFLLLTEAGPEGISAGIISASSDLTPSAVTFHLKELVRTGLVKCRQQGRFMIYSATCEGIAPVLDFLNTKCAMLC</sequence>
<evidence type="ECO:0000256" key="3">
    <source>
        <dbReference type="ARBA" id="ARBA00023163"/>
    </source>
</evidence>
<evidence type="ECO:0000313" key="5">
    <source>
        <dbReference type="EMBL" id="QET02983.1"/>
    </source>
</evidence>
<dbReference type="InterPro" id="IPR011991">
    <property type="entry name" value="ArsR-like_HTH"/>
</dbReference>
<evidence type="ECO:0000256" key="1">
    <source>
        <dbReference type="ARBA" id="ARBA00023015"/>
    </source>
</evidence>
<gene>
    <name evidence="5" type="ORF">FOB72_13615</name>
</gene>
<dbReference type="PANTHER" id="PTHR43132:SF2">
    <property type="entry name" value="ARSENICAL RESISTANCE OPERON REPRESSOR ARSR-RELATED"/>
    <property type="match status" value="1"/>
</dbReference>
<dbReference type="PANTHER" id="PTHR43132">
    <property type="entry name" value="ARSENICAL RESISTANCE OPERON REPRESSOR ARSR-RELATED"/>
    <property type="match status" value="1"/>
</dbReference>
<dbReference type="Proteomes" id="UP000322822">
    <property type="component" value="Chromosome 1"/>
</dbReference>
<evidence type="ECO:0000256" key="2">
    <source>
        <dbReference type="ARBA" id="ARBA00023125"/>
    </source>
</evidence>
<accession>A0A5P2H653</accession>
<dbReference type="InterPro" id="IPR036388">
    <property type="entry name" value="WH-like_DNA-bd_sf"/>
</dbReference>
<dbReference type="Pfam" id="PF12840">
    <property type="entry name" value="HTH_20"/>
    <property type="match status" value="1"/>
</dbReference>
<dbReference type="AlphaFoldDB" id="A0A5P2H653"/>
<dbReference type="InterPro" id="IPR001845">
    <property type="entry name" value="HTH_ArsR_DNA-bd_dom"/>
</dbReference>
<proteinExistence type="predicted"/>
<evidence type="ECO:0000259" key="4">
    <source>
        <dbReference type="PROSITE" id="PS50987"/>
    </source>
</evidence>
<dbReference type="GO" id="GO:0003677">
    <property type="term" value="F:DNA binding"/>
    <property type="evidence" value="ECO:0007669"/>
    <property type="project" value="UniProtKB-KW"/>
</dbReference>
<dbReference type="InterPro" id="IPR036390">
    <property type="entry name" value="WH_DNA-bd_sf"/>
</dbReference>
<keyword evidence="1" id="KW-0805">Transcription regulation</keyword>
<keyword evidence="2" id="KW-0238">DNA-binding</keyword>
<dbReference type="OrthoDB" id="5297460at2"/>
<dbReference type="SMART" id="SM00418">
    <property type="entry name" value="HTH_ARSR"/>
    <property type="match status" value="1"/>
</dbReference>
<feature type="domain" description="HTH arsR-type" evidence="4">
    <location>
        <begin position="1"/>
        <end position="95"/>
    </location>
</feature>
<dbReference type="SUPFAM" id="SSF46785">
    <property type="entry name" value="Winged helix' DNA-binding domain"/>
    <property type="match status" value="1"/>
</dbReference>
<dbReference type="EMBL" id="CP044065">
    <property type="protein sequence ID" value="QET02983.1"/>
    <property type="molecule type" value="Genomic_DNA"/>
</dbReference>
<reference evidence="5 6" key="1">
    <citation type="submission" date="2019-09" db="EMBL/GenBank/DDBJ databases">
        <title>FDA dAtabase for Regulatory Grade micrObial Sequences (FDA-ARGOS): Supporting development and validation of Infectious Disease Dx tests.</title>
        <authorList>
            <person name="Sciortino C."/>
            <person name="Tallon L."/>
            <person name="Sadzewicz L."/>
            <person name="Vavikolanu K."/>
            <person name="Mehta A."/>
            <person name="Aluvathingal J."/>
            <person name="Nadendla S."/>
            <person name="Nandy P."/>
            <person name="Geyer C."/>
            <person name="Yan Y."/>
            <person name="Sichtig H."/>
        </authorList>
    </citation>
    <scope>NUCLEOTIDE SEQUENCE [LARGE SCALE GENOMIC DNA]</scope>
    <source>
        <strain evidence="5 6">FDAARGOS_664</strain>
    </source>
</reference>
<organism evidence="5 6">
    <name type="scientific">Cupriavidus pauculus</name>
    <dbReference type="NCBI Taxonomy" id="82633"/>
    <lineage>
        <taxon>Bacteria</taxon>
        <taxon>Pseudomonadati</taxon>
        <taxon>Pseudomonadota</taxon>
        <taxon>Betaproteobacteria</taxon>
        <taxon>Burkholderiales</taxon>
        <taxon>Burkholderiaceae</taxon>
        <taxon>Cupriavidus</taxon>
    </lineage>
</organism>
<dbReference type="InterPro" id="IPR051011">
    <property type="entry name" value="Metal_resp_trans_reg"/>
</dbReference>
<dbReference type="PRINTS" id="PR00778">
    <property type="entry name" value="HTHARSR"/>
</dbReference>
<protein>
    <submittedName>
        <fullName evidence="5">Helix-turn-helix transcriptional regulator</fullName>
    </submittedName>
</protein>